<accession>A0A9W7BZ50</accession>
<comment type="caution">
    <text evidence="2">The sequence shown here is derived from an EMBL/GenBank/DDBJ whole genome shotgun (WGS) entry which is preliminary data.</text>
</comment>
<dbReference type="AlphaFoldDB" id="A0A9W7BZ50"/>
<evidence type="ECO:0000313" key="2">
    <source>
        <dbReference type="EMBL" id="GMH96780.1"/>
    </source>
</evidence>
<organism evidence="2 3">
    <name type="scientific">Triparma verrucosa</name>
    <dbReference type="NCBI Taxonomy" id="1606542"/>
    <lineage>
        <taxon>Eukaryota</taxon>
        <taxon>Sar</taxon>
        <taxon>Stramenopiles</taxon>
        <taxon>Ochrophyta</taxon>
        <taxon>Bolidophyceae</taxon>
        <taxon>Parmales</taxon>
        <taxon>Triparmaceae</taxon>
        <taxon>Triparma</taxon>
    </lineage>
</organism>
<evidence type="ECO:0000256" key="1">
    <source>
        <dbReference type="SAM" id="Phobius"/>
    </source>
</evidence>
<dbReference type="EMBL" id="BRXX01000189">
    <property type="protein sequence ID" value="GMH96780.1"/>
    <property type="molecule type" value="Genomic_DNA"/>
</dbReference>
<reference evidence="3" key="1">
    <citation type="journal article" date="2023" name="Commun. Biol.">
        <title>Genome analysis of Parmales, the sister group of diatoms, reveals the evolutionary specialization of diatoms from phago-mixotrophs to photoautotrophs.</title>
        <authorList>
            <person name="Ban H."/>
            <person name="Sato S."/>
            <person name="Yoshikawa S."/>
            <person name="Yamada K."/>
            <person name="Nakamura Y."/>
            <person name="Ichinomiya M."/>
            <person name="Sato N."/>
            <person name="Blanc-Mathieu R."/>
            <person name="Endo H."/>
            <person name="Kuwata A."/>
            <person name="Ogata H."/>
        </authorList>
    </citation>
    <scope>NUCLEOTIDE SEQUENCE [LARGE SCALE GENOMIC DNA]</scope>
    <source>
        <strain evidence="3">NIES 3699</strain>
    </source>
</reference>
<evidence type="ECO:0000313" key="3">
    <source>
        <dbReference type="Proteomes" id="UP001165160"/>
    </source>
</evidence>
<proteinExistence type="predicted"/>
<keyword evidence="1" id="KW-0472">Membrane</keyword>
<feature type="transmembrane region" description="Helical" evidence="1">
    <location>
        <begin position="6"/>
        <end position="25"/>
    </location>
</feature>
<protein>
    <submittedName>
        <fullName evidence="2">Uncharacterized protein</fullName>
    </submittedName>
</protein>
<keyword evidence="1" id="KW-1133">Transmembrane helix</keyword>
<sequence length="261" mass="28094">MERDRVLLLTGGLGGPFTIMLYCPLRNAIALGSKYPLNAMGLYRMTFARGFAGGWTGGLSPTVFSCPQFLAMGPLYHVYSGYTGPTLAVLPTAITESTISFGSQARNALLAFNATVEKGAKIALQNPANPIHIGVIPHIMRNVCAMSGIRILNEPCSSIIASVTRTDKKSTTTANLGAFSASVISAGISMPFNQIFNYLAITPEAGLRDVGRFLKSQYVQDGSISPRMLRDLGMRIAYNAPQLTTFLMIEKAVLKYFGHLS</sequence>
<dbReference type="Proteomes" id="UP001165160">
    <property type="component" value="Unassembled WGS sequence"/>
</dbReference>
<name>A0A9W7BZ50_9STRA</name>
<keyword evidence="1" id="KW-0812">Transmembrane</keyword>
<keyword evidence="3" id="KW-1185">Reference proteome</keyword>
<gene>
    <name evidence="2" type="ORF">TrVE_jg14057</name>
</gene>